<evidence type="ECO:0000313" key="3">
    <source>
        <dbReference type="Proteomes" id="UP001058974"/>
    </source>
</evidence>
<keyword evidence="3" id="KW-1185">Reference proteome</keyword>
<feature type="region of interest" description="Disordered" evidence="1">
    <location>
        <begin position="24"/>
        <end position="62"/>
    </location>
</feature>
<dbReference type="Proteomes" id="UP001058974">
    <property type="component" value="Chromosome 5"/>
</dbReference>
<reference evidence="2 3" key="1">
    <citation type="journal article" date="2022" name="Nat. Genet.">
        <title>Improved pea reference genome and pan-genome highlight genomic features and evolutionary characteristics.</title>
        <authorList>
            <person name="Yang T."/>
            <person name="Liu R."/>
            <person name="Luo Y."/>
            <person name="Hu S."/>
            <person name="Wang D."/>
            <person name="Wang C."/>
            <person name="Pandey M.K."/>
            <person name="Ge S."/>
            <person name="Xu Q."/>
            <person name="Li N."/>
            <person name="Li G."/>
            <person name="Huang Y."/>
            <person name="Saxena R.K."/>
            <person name="Ji Y."/>
            <person name="Li M."/>
            <person name="Yan X."/>
            <person name="He Y."/>
            <person name="Liu Y."/>
            <person name="Wang X."/>
            <person name="Xiang C."/>
            <person name="Varshney R.K."/>
            <person name="Ding H."/>
            <person name="Gao S."/>
            <person name="Zong X."/>
        </authorList>
    </citation>
    <scope>NUCLEOTIDE SEQUENCE [LARGE SCALE GENOMIC DNA]</scope>
    <source>
        <strain evidence="2 3">cv. Zhongwan 6</strain>
    </source>
</reference>
<dbReference type="PANTHER" id="PTHR32108">
    <property type="entry name" value="DNA-DIRECTED RNA POLYMERASE SUBUNIT ALPHA"/>
    <property type="match status" value="1"/>
</dbReference>
<feature type="compositionally biased region" description="Basic residues" evidence="1">
    <location>
        <begin position="43"/>
        <end position="59"/>
    </location>
</feature>
<dbReference type="PANTHER" id="PTHR32108:SF9">
    <property type="entry name" value="REVERSE TRANSCRIPTASE RNASE H-LIKE DOMAIN-CONTAINING PROTEIN"/>
    <property type="match status" value="1"/>
</dbReference>
<proteinExistence type="predicted"/>
<protein>
    <submittedName>
        <fullName evidence="2">Uncharacterized protein</fullName>
    </submittedName>
</protein>
<dbReference type="Gramene" id="Psat05G0537700-T1">
    <property type="protein sequence ID" value="KAI5409895.1"/>
    <property type="gene ID" value="KIW84_055377"/>
</dbReference>
<dbReference type="EMBL" id="JAMSHJ010000005">
    <property type="protein sequence ID" value="KAI5409895.1"/>
    <property type="molecule type" value="Genomic_DNA"/>
</dbReference>
<gene>
    <name evidence="2" type="ORF">KIW84_055377</name>
</gene>
<accession>A0A9D5ALB1</accession>
<organism evidence="2 3">
    <name type="scientific">Pisum sativum</name>
    <name type="common">Garden pea</name>
    <name type="synonym">Lathyrus oleraceus</name>
    <dbReference type="NCBI Taxonomy" id="3888"/>
    <lineage>
        <taxon>Eukaryota</taxon>
        <taxon>Viridiplantae</taxon>
        <taxon>Streptophyta</taxon>
        <taxon>Embryophyta</taxon>
        <taxon>Tracheophyta</taxon>
        <taxon>Spermatophyta</taxon>
        <taxon>Magnoliopsida</taxon>
        <taxon>eudicotyledons</taxon>
        <taxon>Gunneridae</taxon>
        <taxon>Pentapetalae</taxon>
        <taxon>rosids</taxon>
        <taxon>fabids</taxon>
        <taxon>Fabales</taxon>
        <taxon>Fabaceae</taxon>
        <taxon>Papilionoideae</taxon>
        <taxon>50 kb inversion clade</taxon>
        <taxon>NPAAA clade</taxon>
        <taxon>Hologalegina</taxon>
        <taxon>IRL clade</taxon>
        <taxon>Fabeae</taxon>
        <taxon>Lathyrus</taxon>
    </lineage>
</organism>
<name>A0A9D5ALB1_PEA</name>
<feature type="compositionally biased region" description="Low complexity" evidence="1">
    <location>
        <begin position="81"/>
        <end position="96"/>
    </location>
</feature>
<evidence type="ECO:0000313" key="2">
    <source>
        <dbReference type="EMBL" id="KAI5409895.1"/>
    </source>
</evidence>
<feature type="region of interest" description="Disordered" evidence="1">
    <location>
        <begin position="78"/>
        <end position="97"/>
    </location>
</feature>
<comment type="caution">
    <text evidence="2">The sequence shown here is derived from an EMBL/GenBank/DDBJ whole genome shotgun (WGS) entry which is preliminary data.</text>
</comment>
<dbReference type="AlphaFoldDB" id="A0A9D5ALB1"/>
<sequence>MTKIFLETLRSFYYEYESSASKKYGGSFSKKKEGETNAVSAGRQRRPHVRKNSQTRQHQHQVSSVIPVFTNNLTNQSVPIQQQHQQQSQQHTNYNNNHHHQNFERKKVSFDPIPMKYAELYPSLVVKNLIQPRNPPQIPEPLPWWFKPDLHCSFHKGAPGHDIENCYPLKVFDVFRIRRSLVEIHRDLCLSRYMGSDVNVIVLVFKTPERVVIQFDSSSKKENRSVSLLVIRLAGHVPYSSDKVVPYKYNATMIENGQEVPLSVANLVVNILDVVKVTRSGRMFSQVFPKVMEEVSAGKKVDVPAADLISALTFQSSESSKLKANDDDEGSFVEGIGTSLHGTRCTNNNLAVHISMNCKEDDLPNVLVDTCSSLNMLPKSSLARLSYQGSPMRLWIPEAGVVTSTLHQKLKFVKNGKLVVVGGEKALLVSHLLSFTYVYAEEEVGTPFQALFFVDELKKTRAPVSSLKDAKEVVQTGNTDKGGRVVEVIENKNKAGMGF</sequence>
<evidence type="ECO:0000256" key="1">
    <source>
        <dbReference type="SAM" id="MobiDB-lite"/>
    </source>
</evidence>